<dbReference type="EMBL" id="AP017624">
    <property type="protein sequence ID" value="BAV39581.1"/>
    <property type="molecule type" value="Genomic_DNA"/>
</dbReference>
<sequence length="396" mass="41781">MHNRCMHVLVTGGTGFVGGWTAKAIADAGHSVRFLVRNPAKLESSVAKLGVDVSDFIIGDIKDRDLVREALTGCDAVVHSAALVATDQRQTQDMLSTNMEGARNVLGQAVALGLDPIVHVSSFTALFHPGLQTLSADLPVVGGSDGYGTSKAQVEIYARGLQDAGAPVNITYPGMVLGPPVGNQFGEAGEGVKAALEIRTIPGRNAAWLIIDVRDVAAVHAALLEPGRGPRRYMVGGHRIPVPELAKMLGQVAETPIVSVPIPDSVLRVAGSLLDLAGPYLPFDNPFTAAGMQYYTQMPDSDDSPSELELGVTYRDPRTTLADTVAALTASPRSAGASSVIPVRGLDAICFGWGIFQPPAQPKQFVGHDAESQQDQRHHNYGGHAFYGGRLGWPAD</sequence>
<proteinExistence type="predicted"/>
<dbReference type="PANTHER" id="PTHR48079">
    <property type="entry name" value="PROTEIN YEEZ"/>
    <property type="match status" value="1"/>
</dbReference>
<dbReference type="InterPro" id="IPR051783">
    <property type="entry name" value="NAD(P)-dependent_oxidoreduct"/>
</dbReference>
<gene>
    <name evidence="2" type="ORF">SHTP_0178</name>
</gene>
<dbReference type="InterPro" id="IPR001509">
    <property type="entry name" value="Epimerase_deHydtase"/>
</dbReference>
<dbReference type="Pfam" id="PF01370">
    <property type="entry name" value="Epimerase"/>
    <property type="match status" value="1"/>
</dbReference>
<dbReference type="SUPFAM" id="SSF51735">
    <property type="entry name" value="NAD(P)-binding Rossmann-fold domains"/>
    <property type="match status" value="1"/>
</dbReference>
<dbReference type="GO" id="GO:0004029">
    <property type="term" value="F:aldehyde dehydrogenase (NAD+) activity"/>
    <property type="evidence" value="ECO:0007669"/>
    <property type="project" value="TreeGrafter"/>
</dbReference>
<dbReference type="GO" id="GO:0005737">
    <property type="term" value="C:cytoplasm"/>
    <property type="evidence" value="ECO:0007669"/>
    <property type="project" value="TreeGrafter"/>
</dbReference>
<reference evidence="2 3" key="1">
    <citation type="submission" date="2016-08" db="EMBL/GenBank/DDBJ databases">
        <title>Complete genome sequence of Mycobacterium shinshuense, a subspecies of M. ulcerans.</title>
        <authorList>
            <person name="Yoshida M."/>
            <person name="Ogura Y."/>
            <person name="Hayashi T."/>
            <person name="Hoshino Y."/>
        </authorList>
    </citation>
    <scope>NUCLEOTIDE SEQUENCE [LARGE SCALE GENOMIC DNA]</scope>
    <source>
        <strain evidence="3">ATCC 33728</strain>
    </source>
</reference>
<feature type="domain" description="NAD-dependent epimerase/dehydratase" evidence="1">
    <location>
        <begin position="8"/>
        <end position="236"/>
    </location>
</feature>
<name>A0A1B4XXQ1_MYCUL</name>
<evidence type="ECO:0000313" key="3">
    <source>
        <dbReference type="Proteomes" id="UP000218067"/>
    </source>
</evidence>
<dbReference type="AlphaFoldDB" id="A0A1B4XXQ1"/>
<protein>
    <submittedName>
        <fullName evidence="2">Oxidoreductase</fullName>
    </submittedName>
</protein>
<dbReference type="PANTHER" id="PTHR48079:SF6">
    <property type="entry name" value="NAD(P)-BINDING DOMAIN-CONTAINING PROTEIN-RELATED"/>
    <property type="match status" value="1"/>
</dbReference>
<dbReference type="Gene3D" id="3.40.50.720">
    <property type="entry name" value="NAD(P)-binding Rossmann-like Domain"/>
    <property type="match status" value="1"/>
</dbReference>
<evidence type="ECO:0000259" key="1">
    <source>
        <dbReference type="Pfam" id="PF01370"/>
    </source>
</evidence>
<organism evidence="2 3">
    <name type="scientific">Mycobacterium ulcerans subsp. shinshuense</name>
    <dbReference type="NCBI Taxonomy" id="1124626"/>
    <lineage>
        <taxon>Bacteria</taxon>
        <taxon>Bacillati</taxon>
        <taxon>Actinomycetota</taxon>
        <taxon>Actinomycetes</taxon>
        <taxon>Mycobacteriales</taxon>
        <taxon>Mycobacteriaceae</taxon>
        <taxon>Mycobacterium</taxon>
        <taxon>Mycobacterium ulcerans group</taxon>
    </lineage>
</organism>
<dbReference type="InterPro" id="IPR036291">
    <property type="entry name" value="NAD(P)-bd_dom_sf"/>
</dbReference>
<dbReference type="Proteomes" id="UP000218067">
    <property type="component" value="Chromosome"/>
</dbReference>
<evidence type="ECO:0000313" key="2">
    <source>
        <dbReference type="EMBL" id="BAV39581.1"/>
    </source>
</evidence>
<accession>A0A1B4XXQ1</accession>